<dbReference type="EMBL" id="CM046388">
    <property type="protein sequence ID" value="KAI8572031.1"/>
    <property type="molecule type" value="Genomic_DNA"/>
</dbReference>
<reference evidence="1" key="1">
    <citation type="submission" date="2022-02" db="EMBL/GenBank/DDBJ databases">
        <title>Plant Genome Project.</title>
        <authorList>
            <person name="Zhang R.-G."/>
        </authorList>
    </citation>
    <scope>NUCLEOTIDE SEQUENCE</scope>
    <source>
        <strain evidence="1">AT1</strain>
    </source>
</reference>
<dbReference type="Proteomes" id="UP001062846">
    <property type="component" value="Chromosome 1"/>
</dbReference>
<evidence type="ECO:0000313" key="1">
    <source>
        <dbReference type="EMBL" id="KAI8572031.1"/>
    </source>
</evidence>
<name>A0ACC0Q3K4_RHOML</name>
<sequence length="418" mass="48411">MADKKKQLTLPSWADQSTKNPSKNRYQVLGQIPPKLEYKSALAYIPSPSQCIATDPFCSNQSIQPGQSSQPKYPIKSSTPTEYLLKPITTKLFSIEPVHSHIHQPTELVNSFFPPGWHFVPAHPDKFLSFYRDILQLHKSILIKPIKDKINPNKVIYHSLYIHNIVSLDQWSHPSVHKKLPDHPVEYNYYDYIDAWFKILLHENEVFTHSWFIQFDHKFNSVIPSWFNRWWHQNGAIPDILPAELMDQVTYFSTINKVTNHTSQFPALLLFVSKYKVPWILKWRYNIEDRTIIRQYLVKWWGSYNHQKIIDQVMLEFPVKVPTPVKIPTPVKQVQPVKQEDPLVQSDSPTVSNIRLNSPAQRSSRPSKSKIKCSQLLMLAQQLIAQASQEEDDNSSEGSTTDKNPYGAAFQDAQNPFG</sequence>
<evidence type="ECO:0000313" key="2">
    <source>
        <dbReference type="Proteomes" id="UP001062846"/>
    </source>
</evidence>
<keyword evidence="2" id="KW-1185">Reference proteome</keyword>
<gene>
    <name evidence="1" type="ORF">RHMOL_Rhmol01G0167400</name>
</gene>
<protein>
    <submittedName>
        <fullName evidence="1">Uncharacterized protein</fullName>
    </submittedName>
</protein>
<accession>A0ACC0Q3K4</accession>
<comment type="caution">
    <text evidence="1">The sequence shown here is derived from an EMBL/GenBank/DDBJ whole genome shotgun (WGS) entry which is preliminary data.</text>
</comment>
<organism evidence="1 2">
    <name type="scientific">Rhododendron molle</name>
    <name type="common">Chinese azalea</name>
    <name type="synonym">Azalea mollis</name>
    <dbReference type="NCBI Taxonomy" id="49168"/>
    <lineage>
        <taxon>Eukaryota</taxon>
        <taxon>Viridiplantae</taxon>
        <taxon>Streptophyta</taxon>
        <taxon>Embryophyta</taxon>
        <taxon>Tracheophyta</taxon>
        <taxon>Spermatophyta</taxon>
        <taxon>Magnoliopsida</taxon>
        <taxon>eudicotyledons</taxon>
        <taxon>Gunneridae</taxon>
        <taxon>Pentapetalae</taxon>
        <taxon>asterids</taxon>
        <taxon>Ericales</taxon>
        <taxon>Ericaceae</taxon>
        <taxon>Ericoideae</taxon>
        <taxon>Rhodoreae</taxon>
        <taxon>Rhododendron</taxon>
    </lineage>
</organism>
<proteinExistence type="predicted"/>